<dbReference type="OrthoDB" id="9780606at2"/>
<dbReference type="eggNOG" id="COG3893">
    <property type="taxonomic scope" value="Bacteria"/>
</dbReference>
<reference evidence="2 3" key="1">
    <citation type="journal article" date="2011" name="J. Bacteriol.">
        <title>Complete genome sequence of Polymorphum gilvum SL003B-26A1T, a crude oil-degrading bacterium from oil-polluted saline soil.</title>
        <authorList>
            <person name="Li S.G."/>
            <person name="Tang Y.Q."/>
            <person name="Nie Y."/>
            <person name="Cai M."/>
            <person name="Wu X.L."/>
        </authorList>
    </citation>
    <scope>NUCLEOTIDE SEQUENCE [LARGE SCALE GENOMIC DNA]</scope>
    <source>
        <strain evidence="3">LMG 25793 / CGMCC 1.9160 / SL003B-26A1</strain>
    </source>
</reference>
<dbReference type="InterPro" id="IPR038726">
    <property type="entry name" value="PDDEXK_AddAB-type"/>
</dbReference>
<dbReference type="NCBIfam" id="TIGR02786">
    <property type="entry name" value="addB_alphas"/>
    <property type="match status" value="1"/>
</dbReference>
<dbReference type="HOGENOM" id="CLU_012377_0_0_5"/>
<dbReference type="SUPFAM" id="SSF52540">
    <property type="entry name" value="P-loop containing nucleoside triphosphate hydrolases"/>
    <property type="match status" value="1"/>
</dbReference>
<dbReference type="Gene3D" id="3.90.320.10">
    <property type="match status" value="1"/>
</dbReference>
<feature type="domain" description="PD-(D/E)XK endonuclease-like" evidence="1">
    <location>
        <begin position="777"/>
        <end position="1012"/>
    </location>
</feature>
<dbReference type="RefSeq" id="WP_013654912.1">
    <property type="nucleotide sequence ID" value="NC_015259.1"/>
</dbReference>
<dbReference type="Proteomes" id="UP000008130">
    <property type="component" value="Chromosome"/>
</dbReference>
<dbReference type="InterPro" id="IPR027417">
    <property type="entry name" value="P-loop_NTPase"/>
</dbReference>
<dbReference type="eggNOG" id="COG2887">
    <property type="taxonomic scope" value="Bacteria"/>
</dbReference>
<dbReference type="SUPFAM" id="SSF52980">
    <property type="entry name" value="Restriction endonuclease-like"/>
    <property type="match status" value="1"/>
</dbReference>
<dbReference type="InterPro" id="IPR011604">
    <property type="entry name" value="PDDEXK-like_dom_sf"/>
</dbReference>
<organism evidence="2 3">
    <name type="scientific">Polymorphum gilvum (strain LMG 25793 / CGMCC 1.9160 / SL003B-26A1)</name>
    <dbReference type="NCBI Taxonomy" id="991905"/>
    <lineage>
        <taxon>Bacteria</taxon>
        <taxon>Pseudomonadati</taxon>
        <taxon>Pseudomonadota</taxon>
        <taxon>Alphaproteobacteria</taxon>
        <taxon>Rhodobacterales</taxon>
        <taxon>Paracoccaceae</taxon>
        <taxon>Polymorphum</taxon>
    </lineage>
</organism>
<dbReference type="InterPro" id="IPR014153">
    <property type="entry name" value="Ds_break_AddB"/>
</dbReference>
<dbReference type="KEGG" id="pgv:SL003B_4197"/>
<evidence type="ECO:0000313" key="2">
    <source>
        <dbReference type="EMBL" id="ADZ72614.1"/>
    </source>
</evidence>
<evidence type="ECO:0000313" key="3">
    <source>
        <dbReference type="Proteomes" id="UP000008130"/>
    </source>
</evidence>
<keyword evidence="3" id="KW-1185">Reference proteome</keyword>
<evidence type="ECO:0000259" key="1">
    <source>
        <dbReference type="Pfam" id="PF12705"/>
    </source>
</evidence>
<dbReference type="AlphaFoldDB" id="F2J6Y1"/>
<dbReference type="InterPro" id="IPR011335">
    <property type="entry name" value="Restrct_endonuc-II-like"/>
</dbReference>
<dbReference type="EMBL" id="CP002568">
    <property type="protein sequence ID" value="ADZ72614.1"/>
    <property type="molecule type" value="Genomic_DNA"/>
</dbReference>
<proteinExistence type="predicted"/>
<dbReference type="Pfam" id="PF12705">
    <property type="entry name" value="PDDEXK_1"/>
    <property type="match status" value="1"/>
</dbReference>
<accession>F2J6Y1</accession>
<sequence>MRGPGRKGCLFSIPPSAPFAHTLVRALVDGTLIESFRPIEDPLSLSTATLYLPTRRAARTLPAVFQEVFGGRPVLLPAIRPLGDVDEIEQFLRAEPDGEPLPPPLPALERRLALTRLVMAWKGALRRDVLRLKPDDPLGLPASAADAAWLAADLLALMDEVETEEVDWSQLVGLVPDDYARYWQITLDFLSIVRDAWPAYLAERGAMDPKARRSALIRREAERLRRAPPAGPVIVAGSTGSVPATAELLQVVAGLPNGAIVLPALDMELDDASWTALGGPLPSRIGAIGRPAGVAETPSVPGHPQYGLKLLLDRLGLGRDRVAPLGGPETADLALRDRIVSEALRPAETSDAWTGFLERTPLAARRAALSDVALLSARNEVEEALAVAVVLREAVERGETAALVSPDRMLARRVAEDLGRWGIAVDDSAGRPLDQTPPAILAGLAARLALEGCAPIDLLSLLKHPLARLGLTAREIRAAARALERGVLRGPRPLPGTKGLVLAVVAARDAAESDHTPRWRKLYDADWVAVADLVDRLAHALEPLEALAEAKDALPVETLAAAHAEVLYRLAVDEAGTDAELYSGETGDALALFLAGLLEAGGAGLCIVPAEWPSVFAALMSGTAVRRRLPGDPRIQILGPMEARLLRPDLVVLGGLNEGVWPQRTRNDPWLNRPMKRDLGLDPPERRIGAAAHDFAQGLGARRVVLARAERADGAPTVASRWLQRLVTLVGPEIEAEMTARGRTYLRLAGLLDRPEGPVRPASRPEPRPALPARPKRLSVTEIERLVRDPYAIFARRILGLEPVDPVGGVPGAADKGTLIHDALARFLTDWDGPYDDSAVRRLVEIGETMFSPLDAFPAIRALWWPRFERIARGFVAFEAARAAGLRERFLEIGGGVDLALPGIEFRLTGRADRIDLLDDGTYAVIDYKTGQVPSGNQVATLLAPQLPLEAAMIRRGGFADVPAGRPVSDLLYIQLKGAREALKVETRAPRDGSVEDLAEEAWKRLEALVAAYADPARGYLSRARVLQERAMDGPYDHLARVREWSVGSEEGE</sequence>
<protein>
    <submittedName>
        <fullName evidence="2">Double-strand break repair protein AddB</fullName>
    </submittedName>
</protein>
<gene>
    <name evidence="2" type="ordered locus">SL003B_4197</name>
</gene>
<dbReference type="PATRIC" id="fig|991905.3.peg.4327"/>
<dbReference type="STRING" id="991905.SL003B_4197"/>
<name>F2J6Y1_POLGS</name>